<keyword evidence="2" id="KW-1185">Reference proteome</keyword>
<accession>A0ACA9PZQ3</accession>
<feature type="non-terminal residue" evidence="1">
    <location>
        <position position="43"/>
    </location>
</feature>
<gene>
    <name evidence="1" type="ORF">DHETER_LOCUS13473</name>
</gene>
<comment type="caution">
    <text evidence="1">The sequence shown here is derived from an EMBL/GenBank/DDBJ whole genome shotgun (WGS) entry which is preliminary data.</text>
</comment>
<reference evidence="1" key="1">
    <citation type="submission" date="2021-06" db="EMBL/GenBank/DDBJ databases">
        <authorList>
            <person name="Kallberg Y."/>
            <person name="Tangrot J."/>
            <person name="Rosling A."/>
        </authorList>
    </citation>
    <scope>NUCLEOTIDE SEQUENCE</scope>
    <source>
        <strain evidence="1">IL203A</strain>
    </source>
</reference>
<name>A0ACA9PZQ3_9GLOM</name>
<protein>
    <submittedName>
        <fullName evidence="1">9557_t:CDS:1</fullName>
    </submittedName>
</protein>
<dbReference type="Proteomes" id="UP000789702">
    <property type="component" value="Unassembled WGS sequence"/>
</dbReference>
<evidence type="ECO:0000313" key="1">
    <source>
        <dbReference type="EMBL" id="CAG8731606.1"/>
    </source>
</evidence>
<dbReference type="EMBL" id="CAJVPU010037045">
    <property type="protein sequence ID" value="CAG8731606.1"/>
    <property type="molecule type" value="Genomic_DNA"/>
</dbReference>
<sequence>MKSHFIPVDKERSIRGKLSMRFYGTTFVHSNHVDHHQSIRVLE</sequence>
<proteinExistence type="predicted"/>
<organism evidence="1 2">
    <name type="scientific">Dentiscutata heterogama</name>
    <dbReference type="NCBI Taxonomy" id="1316150"/>
    <lineage>
        <taxon>Eukaryota</taxon>
        <taxon>Fungi</taxon>
        <taxon>Fungi incertae sedis</taxon>
        <taxon>Mucoromycota</taxon>
        <taxon>Glomeromycotina</taxon>
        <taxon>Glomeromycetes</taxon>
        <taxon>Diversisporales</taxon>
        <taxon>Gigasporaceae</taxon>
        <taxon>Dentiscutata</taxon>
    </lineage>
</organism>
<evidence type="ECO:0000313" key="2">
    <source>
        <dbReference type="Proteomes" id="UP000789702"/>
    </source>
</evidence>